<dbReference type="Gene3D" id="3.40.50.10900">
    <property type="entry name" value="PAC-like subunit"/>
    <property type="match status" value="1"/>
</dbReference>
<dbReference type="Pfam" id="PF09754">
    <property type="entry name" value="PAC2"/>
    <property type="match status" value="1"/>
</dbReference>
<dbReference type="OrthoDB" id="10249662at2759"/>
<organism evidence="2 3">
    <name type="scientific">Sphaeroforma arctica JP610</name>
    <dbReference type="NCBI Taxonomy" id="667725"/>
    <lineage>
        <taxon>Eukaryota</taxon>
        <taxon>Ichthyosporea</taxon>
        <taxon>Ichthyophonida</taxon>
        <taxon>Sphaeroforma</taxon>
    </lineage>
</organism>
<dbReference type="PANTHER" id="PTHR35610:SF3">
    <property type="entry name" value="PROTEASOME ASSEMBLY CHAPERONE FAMILY PROTEIN"/>
    <property type="match status" value="1"/>
</dbReference>
<dbReference type="InterPro" id="IPR019151">
    <property type="entry name" value="Proteasome_assmbl_chaperone_2"/>
</dbReference>
<evidence type="ECO:0000313" key="2">
    <source>
        <dbReference type="EMBL" id="KNC83914.1"/>
    </source>
</evidence>
<evidence type="ECO:0000313" key="3">
    <source>
        <dbReference type="Proteomes" id="UP000054560"/>
    </source>
</evidence>
<dbReference type="RefSeq" id="XP_014157816.1">
    <property type="nucleotide sequence ID" value="XM_014302341.1"/>
</dbReference>
<dbReference type="Proteomes" id="UP000054560">
    <property type="component" value="Unassembled WGS sequence"/>
</dbReference>
<feature type="region of interest" description="Disordered" evidence="1">
    <location>
        <begin position="175"/>
        <end position="197"/>
    </location>
</feature>
<protein>
    <submittedName>
        <fullName evidence="2">Uncharacterized protein</fullName>
    </submittedName>
</protein>
<dbReference type="InterPro" id="IPR038389">
    <property type="entry name" value="PSMG2_sf"/>
</dbReference>
<feature type="region of interest" description="Disordered" evidence="1">
    <location>
        <begin position="221"/>
        <end position="250"/>
    </location>
</feature>
<sequence>MVAVLDGKSEVIDAVNMKSDTKTAKKAAADAKPKKPILARKLVPTLTKEFCGGVKLREYPDASGTNNCVMVTGFAHGTSLTPFIAANFLVDQLKLPLVATLSAPELPARAIVERGQPAPGIRIHGNANGVCVALCEFKIPSNPIINGVIEAVVDFSARHNIKCILSAEGVPRAPVAEVSSESARDKTEEEAIQEKEAREDAEKVLFLTTCEDIADTLLLANDKPTPITAPESQDKKSESEPLLGKESNEQTTASVGVDKIVYKPLDDAVINGITGGLIAEASLTGLEVCCILVPASAVMPLDVSAAAKVVETVRTLVPGLELDMTPLQSKAKQLKLTERDIEAMKEEAEAQPAGYGNMYM</sequence>
<evidence type="ECO:0000256" key="1">
    <source>
        <dbReference type="SAM" id="MobiDB-lite"/>
    </source>
</evidence>
<keyword evidence="3" id="KW-1185">Reference proteome</keyword>
<proteinExistence type="predicted"/>
<accession>A0A0L0G4S5</accession>
<dbReference type="EMBL" id="KQ241801">
    <property type="protein sequence ID" value="KNC83914.1"/>
    <property type="molecule type" value="Genomic_DNA"/>
</dbReference>
<reference evidence="2 3" key="1">
    <citation type="submission" date="2011-02" db="EMBL/GenBank/DDBJ databases">
        <title>The Genome Sequence of Sphaeroforma arctica JP610.</title>
        <authorList>
            <consortium name="The Broad Institute Genome Sequencing Platform"/>
            <person name="Russ C."/>
            <person name="Cuomo C."/>
            <person name="Young S.K."/>
            <person name="Zeng Q."/>
            <person name="Gargeya S."/>
            <person name="Alvarado L."/>
            <person name="Berlin A."/>
            <person name="Chapman S.B."/>
            <person name="Chen Z."/>
            <person name="Freedman E."/>
            <person name="Gellesch M."/>
            <person name="Goldberg J."/>
            <person name="Griggs A."/>
            <person name="Gujja S."/>
            <person name="Heilman E."/>
            <person name="Heiman D."/>
            <person name="Howarth C."/>
            <person name="Mehta T."/>
            <person name="Neiman D."/>
            <person name="Pearson M."/>
            <person name="Roberts A."/>
            <person name="Saif S."/>
            <person name="Shea T."/>
            <person name="Shenoy N."/>
            <person name="Sisk P."/>
            <person name="Stolte C."/>
            <person name="Sykes S."/>
            <person name="White J."/>
            <person name="Yandava C."/>
            <person name="Burger G."/>
            <person name="Gray M.W."/>
            <person name="Holland P.W.H."/>
            <person name="King N."/>
            <person name="Lang F.B.F."/>
            <person name="Roger A.J."/>
            <person name="Ruiz-Trillo I."/>
            <person name="Haas B."/>
            <person name="Nusbaum C."/>
            <person name="Birren B."/>
        </authorList>
    </citation>
    <scope>NUCLEOTIDE SEQUENCE [LARGE SCALE GENOMIC DNA]</scope>
    <source>
        <strain evidence="2 3">JP610</strain>
    </source>
</reference>
<dbReference type="GeneID" id="25904353"/>
<dbReference type="eggNOG" id="ENOG502SXW6">
    <property type="taxonomic scope" value="Eukaryota"/>
</dbReference>
<dbReference type="PANTHER" id="PTHR35610">
    <property type="entry name" value="3-ISOPROPYLMALATE DEHYDRATASE-RELATED"/>
    <property type="match status" value="1"/>
</dbReference>
<dbReference type="AlphaFoldDB" id="A0A0L0G4S5"/>
<gene>
    <name evidence="2" type="ORF">SARC_03849</name>
</gene>
<dbReference type="SUPFAM" id="SSF159659">
    <property type="entry name" value="Cgl1923-like"/>
    <property type="match status" value="1"/>
</dbReference>
<name>A0A0L0G4S5_9EUKA</name>
<feature type="compositionally biased region" description="Basic and acidic residues" evidence="1">
    <location>
        <begin position="182"/>
        <end position="197"/>
    </location>
</feature>